<dbReference type="Proteomes" id="UP001558474">
    <property type="component" value="Unassembled WGS sequence"/>
</dbReference>
<comment type="caution">
    <text evidence="2">The sequence shown here is derived from an EMBL/GenBank/DDBJ whole genome shotgun (WGS) entry which is preliminary data.</text>
</comment>
<name>A0ABV3VIB4_9MYCO</name>
<feature type="transmembrane region" description="Helical" evidence="1">
    <location>
        <begin position="167"/>
        <end position="185"/>
    </location>
</feature>
<evidence type="ECO:0000313" key="3">
    <source>
        <dbReference type="Proteomes" id="UP001558474"/>
    </source>
</evidence>
<keyword evidence="1" id="KW-0472">Membrane</keyword>
<keyword evidence="1" id="KW-0812">Transmembrane</keyword>
<keyword evidence="1" id="KW-1133">Transmembrane helix</keyword>
<keyword evidence="3" id="KW-1185">Reference proteome</keyword>
<dbReference type="RefSeq" id="WP_368573323.1">
    <property type="nucleotide sequence ID" value="NZ_JBDLOU010000032.1"/>
</dbReference>
<proteinExistence type="predicted"/>
<protein>
    <submittedName>
        <fullName evidence="2">Uncharacterized protein</fullName>
    </submittedName>
</protein>
<accession>A0ABV3VIB4</accession>
<evidence type="ECO:0000313" key="2">
    <source>
        <dbReference type="EMBL" id="MEX3739796.1"/>
    </source>
</evidence>
<feature type="transmembrane region" description="Helical" evidence="1">
    <location>
        <begin position="309"/>
        <end position="334"/>
    </location>
</feature>
<feature type="transmembrane region" description="Helical" evidence="1">
    <location>
        <begin position="238"/>
        <end position="259"/>
    </location>
</feature>
<organism evidence="2 3">
    <name type="scientific">Mycolicibacterium porcinum</name>
    <dbReference type="NCBI Taxonomy" id="39693"/>
    <lineage>
        <taxon>Bacteria</taxon>
        <taxon>Bacillati</taxon>
        <taxon>Actinomycetota</taxon>
        <taxon>Actinomycetes</taxon>
        <taxon>Mycobacteriales</taxon>
        <taxon>Mycobacteriaceae</taxon>
        <taxon>Mycolicibacterium</taxon>
    </lineage>
</organism>
<feature type="transmembrane region" description="Helical" evidence="1">
    <location>
        <begin position="205"/>
        <end position="226"/>
    </location>
</feature>
<sequence length="462" mass="50666">MWGSALTAFAGFIFAVVALGSTVFRSRHWAAAFREIAVWEVQRRGVIERKRSATDDKAIDLMLGQDPVFEDSGSPFENLLRPTFSVLSGYGGNRDLATLIIGKREDLLAAALECQLRRAARFSTLRWASRAWITQKSLSRVEVGLRGVVWLLPRAVKEVIAIVKEHSTAVGVVVVFAGSVFWTLIKNYDGSDTSPSDIIGFLVKLVLPGLMLWALGVLLFRIVAAFAGPPKTWSRRAVTIVGLTTMGSVGAAVALNAASKSLMPLEQNWLEQLDTHDPTVLRIAAACFSAGFLWLACRSARRALGRSRLMSYRIGVVSASFLLLAFSIPLAGMVVTGTVVAPLRTAMLTLFSVALALGLVSSACEVREWIDRYRRLVRDEVRVPRWGFSWWLIGGWFLAMSMAFVQTALPPGIQNGPLGVALVVPPMLALLGLIPLAVTSVLFVRRVNTYFERHTAVRWPEL</sequence>
<gene>
    <name evidence="2" type="ORF">ABFW12_16330</name>
</gene>
<feature type="transmembrane region" description="Helical" evidence="1">
    <location>
        <begin position="346"/>
        <end position="366"/>
    </location>
</feature>
<dbReference type="EMBL" id="JBDLOU010000032">
    <property type="protein sequence ID" value="MEX3739796.1"/>
    <property type="molecule type" value="Genomic_DNA"/>
</dbReference>
<feature type="transmembrane region" description="Helical" evidence="1">
    <location>
        <begin position="387"/>
        <end position="409"/>
    </location>
</feature>
<feature type="transmembrane region" description="Helical" evidence="1">
    <location>
        <begin position="421"/>
        <end position="444"/>
    </location>
</feature>
<evidence type="ECO:0000256" key="1">
    <source>
        <dbReference type="SAM" id="Phobius"/>
    </source>
</evidence>
<reference evidence="2 3" key="1">
    <citation type="submission" date="2024-04" db="EMBL/GenBank/DDBJ databases">
        <title>Genomic Markers of Mycobacteria.</title>
        <authorList>
            <person name="Soliman M.S."/>
            <person name="Elkholy A."/>
            <person name="Soliman N.S."/>
            <person name="Abbas A."/>
            <person name="Khayrat S."/>
            <person name="Shawky S."/>
        </authorList>
    </citation>
    <scope>NUCLEOTIDE SEQUENCE [LARGE SCALE GENOMIC DNA]</scope>
    <source>
        <strain evidence="2 3">Egy-CU-AM5</strain>
    </source>
</reference>
<feature type="transmembrane region" description="Helical" evidence="1">
    <location>
        <begin position="6"/>
        <end position="24"/>
    </location>
</feature>
<feature type="transmembrane region" description="Helical" evidence="1">
    <location>
        <begin position="279"/>
        <end position="297"/>
    </location>
</feature>